<keyword evidence="3" id="KW-1133">Transmembrane helix</keyword>
<dbReference type="Gene3D" id="1.10.472.80">
    <property type="entry name" value="Ypt/Rab-GAP domain of gyp1p, domain 3"/>
    <property type="match status" value="1"/>
</dbReference>
<evidence type="ECO:0000259" key="4">
    <source>
        <dbReference type="PROSITE" id="PS50086"/>
    </source>
</evidence>
<protein>
    <recommendedName>
        <fullName evidence="4">Rab-GAP TBC domain-containing protein</fullName>
    </recommendedName>
</protein>
<dbReference type="PROSITE" id="PS50086">
    <property type="entry name" value="TBC_RABGAP"/>
    <property type="match status" value="1"/>
</dbReference>
<dbReference type="PANTHER" id="PTHR20913">
    <property type="entry name" value="TBC1 DOMAIN FAMILY MEMBER 20/GTPASE"/>
    <property type="match status" value="1"/>
</dbReference>
<organism evidence="5 6">
    <name type="scientific">Podila minutissima</name>
    <dbReference type="NCBI Taxonomy" id="64525"/>
    <lineage>
        <taxon>Eukaryota</taxon>
        <taxon>Fungi</taxon>
        <taxon>Fungi incertae sedis</taxon>
        <taxon>Mucoromycota</taxon>
        <taxon>Mortierellomycotina</taxon>
        <taxon>Mortierellomycetes</taxon>
        <taxon>Mortierellales</taxon>
        <taxon>Mortierellaceae</taxon>
        <taxon>Podila</taxon>
    </lineage>
</organism>
<feature type="transmembrane region" description="Helical" evidence="3">
    <location>
        <begin position="387"/>
        <end position="407"/>
    </location>
</feature>
<dbReference type="SUPFAM" id="SSF47923">
    <property type="entry name" value="Ypt/Rab-GAP domain of gyp1p"/>
    <property type="match status" value="2"/>
</dbReference>
<feature type="compositionally biased region" description="Low complexity" evidence="2">
    <location>
        <begin position="1"/>
        <end position="17"/>
    </location>
</feature>
<dbReference type="Pfam" id="PF00566">
    <property type="entry name" value="RabGAP-TBC"/>
    <property type="match status" value="1"/>
</dbReference>
<dbReference type="Proteomes" id="UP000696485">
    <property type="component" value="Unassembled WGS sequence"/>
</dbReference>
<keyword evidence="3" id="KW-0812">Transmembrane</keyword>
<dbReference type="GO" id="GO:0006888">
    <property type="term" value="P:endoplasmic reticulum to Golgi vesicle-mediated transport"/>
    <property type="evidence" value="ECO:0007669"/>
    <property type="project" value="TreeGrafter"/>
</dbReference>
<reference evidence="5" key="1">
    <citation type="journal article" date="2020" name="Fungal Divers.">
        <title>Resolving the Mortierellaceae phylogeny through synthesis of multi-gene phylogenetics and phylogenomics.</title>
        <authorList>
            <person name="Vandepol N."/>
            <person name="Liber J."/>
            <person name="Desiro A."/>
            <person name="Na H."/>
            <person name="Kennedy M."/>
            <person name="Barry K."/>
            <person name="Grigoriev I.V."/>
            <person name="Miller A.N."/>
            <person name="O'Donnell K."/>
            <person name="Stajich J.E."/>
            <person name="Bonito G."/>
        </authorList>
    </citation>
    <scope>NUCLEOTIDE SEQUENCE</scope>
    <source>
        <strain evidence="5">NVP1</strain>
    </source>
</reference>
<dbReference type="InterPro" id="IPR045913">
    <property type="entry name" value="TBC20/Gyp8-like"/>
</dbReference>
<dbReference type="SMART" id="SM00164">
    <property type="entry name" value="TBC"/>
    <property type="match status" value="1"/>
</dbReference>
<dbReference type="EMBL" id="JAAAUY010000823">
    <property type="protein sequence ID" value="KAF9326120.1"/>
    <property type="molecule type" value="Genomic_DNA"/>
</dbReference>
<dbReference type="InterPro" id="IPR035969">
    <property type="entry name" value="Rab-GAP_TBC_sf"/>
</dbReference>
<evidence type="ECO:0000256" key="2">
    <source>
        <dbReference type="SAM" id="MobiDB-lite"/>
    </source>
</evidence>
<name>A0A9P5VIS2_9FUNG</name>
<keyword evidence="6" id="KW-1185">Reference proteome</keyword>
<proteinExistence type="predicted"/>
<keyword evidence="3" id="KW-0472">Membrane</keyword>
<dbReference type="GO" id="GO:0005096">
    <property type="term" value="F:GTPase activator activity"/>
    <property type="evidence" value="ECO:0007669"/>
    <property type="project" value="UniProtKB-KW"/>
</dbReference>
<evidence type="ECO:0000313" key="5">
    <source>
        <dbReference type="EMBL" id="KAF9326120.1"/>
    </source>
</evidence>
<evidence type="ECO:0000256" key="1">
    <source>
        <dbReference type="ARBA" id="ARBA00022468"/>
    </source>
</evidence>
<comment type="caution">
    <text evidence="5">The sequence shown here is derived from an EMBL/GenBank/DDBJ whole genome shotgun (WGS) entry which is preliminary data.</text>
</comment>
<gene>
    <name evidence="5" type="ORF">BG006_010427</name>
</gene>
<feature type="region of interest" description="Disordered" evidence="2">
    <location>
        <begin position="1"/>
        <end position="33"/>
    </location>
</feature>
<dbReference type="AlphaFoldDB" id="A0A9P5VIS2"/>
<sequence>MTRTRQLQQQKQTAAALSGSLRHRRPKTKDTLEKEKRTRLLDEAIVTGNVDSLRRLSVTGAGFINDGIRRRAWPLLLRTHVPRRKQYVGRSGQDTPHKDEGQVALDVIRSFTHLATDSKSRQSVKKQRQDELQQIIIDVLRRHPKLAYYQGFHDVCTCLLVVLGKEAATMAAESLAMFFFRDCMLDNLEPVLNQLSLMTALLKIEDPEVQAFLDKSETLPFFPLSWVITWCAHDLNDFGKVARLFDFLMCFTPLMSVYLTTAVVMARREELLEVECDNAMVHTFLTKFPKNIDLELVISHAHELYTSYPPETLQNRTESWLDESSCVNTFNKPGTCLYDDNNEKALSTPVDFDPIDVLLSKPRVKRTKEPALGKYPSNALRLYRRNMATMVAFSAASMMGTAALLLLNSEMFKEWLSNSGLR</sequence>
<accession>A0A9P5VIS2</accession>
<dbReference type="PANTHER" id="PTHR20913:SF7">
    <property type="entry name" value="RE60063P"/>
    <property type="match status" value="1"/>
</dbReference>
<dbReference type="Gene3D" id="1.10.8.1310">
    <property type="match status" value="1"/>
</dbReference>
<keyword evidence="1" id="KW-0343">GTPase activation</keyword>
<evidence type="ECO:0000313" key="6">
    <source>
        <dbReference type="Proteomes" id="UP000696485"/>
    </source>
</evidence>
<dbReference type="InterPro" id="IPR000195">
    <property type="entry name" value="Rab-GAP-TBC_dom"/>
</dbReference>
<evidence type="ECO:0000256" key="3">
    <source>
        <dbReference type="SAM" id="Phobius"/>
    </source>
</evidence>
<dbReference type="GO" id="GO:0005789">
    <property type="term" value="C:endoplasmic reticulum membrane"/>
    <property type="evidence" value="ECO:0007669"/>
    <property type="project" value="TreeGrafter"/>
</dbReference>
<feature type="domain" description="Rab-GAP TBC" evidence="4">
    <location>
        <begin position="63"/>
        <end position="252"/>
    </location>
</feature>